<feature type="binding site" evidence="6">
    <location>
        <position position="134"/>
    </location>
    <ligand>
        <name>Fe cation</name>
        <dbReference type="ChEBI" id="CHEBI:24875"/>
    </ligand>
</feature>
<comment type="caution">
    <text evidence="7">The sequence shown here is derived from an EMBL/GenBank/DDBJ whole genome shotgun (WGS) entry which is preliminary data.</text>
</comment>
<dbReference type="EMBL" id="JAGYPJ010000001">
    <property type="protein sequence ID" value="MBS4198905.1"/>
    <property type="molecule type" value="Genomic_DNA"/>
</dbReference>
<evidence type="ECO:0000256" key="2">
    <source>
        <dbReference type="ARBA" id="ARBA00022723"/>
    </source>
</evidence>
<name>A0A942YKT1_9BACI</name>
<evidence type="ECO:0000256" key="1">
    <source>
        <dbReference type="ARBA" id="ARBA00010759"/>
    </source>
</evidence>
<feature type="binding site" evidence="6">
    <location>
        <position position="88"/>
    </location>
    <ligand>
        <name>Fe cation</name>
        <dbReference type="ChEBI" id="CHEBI:24875"/>
    </ligand>
</feature>
<dbReference type="HAMAP" id="MF_00163">
    <property type="entry name" value="Pep_deformylase"/>
    <property type="match status" value="1"/>
</dbReference>
<dbReference type="NCBIfam" id="NF001159">
    <property type="entry name" value="PRK00150.1-3"/>
    <property type="match status" value="1"/>
</dbReference>
<dbReference type="PRINTS" id="PR01576">
    <property type="entry name" value="PDEFORMYLASE"/>
</dbReference>
<organism evidence="7 8">
    <name type="scientific">Lederbergia citrisecunda</name>
    <dbReference type="NCBI Taxonomy" id="2833583"/>
    <lineage>
        <taxon>Bacteria</taxon>
        <taxon>Bacillati</taxon>
        <taxon>Bacillota</taxon>
        <taxon>Bacilli</taxon>
        <taxon>Bacillales</taxon>
        <taxon>Bacillaceae</taxon>
        <taxon>Lederbergia</taxon>
    </lineage>
</organism>
<dbReference type="Gene3D" id="3.90.45.10">
    <property type="entry name" value="Peptide deformylase"/>
    <property type="match status" value="1"/>
</dbReference>
<evidence type="ECO:0000256" key="3">
    <source>
        <dbReference type="ARBA" id="ARBA00022801"/>
    </source>
</evidence>
<comment type="function">
    <text evidence="6">Removes the formyl group from the N-terminal Met of newly synthesized proteins. Requires at least a dipeptide for an efficient rate of reaction. N-terminal L-methionine is a prerequisite for activity but the enzyme has broad specificity at other positions.</text>
</comment>
<dbReference type="FunFam" id="3.90.45.10:FF:000005">
    <property type="entry name" value="Peptide deformylase"/>
    <property type="match status" value="1"/>
</dbReference>
<dbReference type="GO" id="GO:0006412">
    <property type="term" value="P:translation"/>
    <property type="evidence" value="ECO:0007669"/>
    <property type="project" value="UniProtKB-UniRule"/>
</dbReference>
<evidence type="ECO:0000256" key="6">
    <source>
        <dbReference type="HAMAP-Rule" id="MF_00163"/>
    </source>
</evidence>
<feature type="active site" evidence="6">
    <location>
        <position position="131"/>
    </location>
</feature>
<keyword evidence="5 6" id="KW-0408">Iron</keyword>
<dbReference type="PANTHER" id="PTHR10458">
    <property type="entry name" value="PEPTIDE DEFORMYLASE"/>
    <property type="match status" value="1"/>
</dbReference>
<dbReference type="Proteomes" id="UP000682713">
    <property type="component" value="Unassembled WGS sequence"/>
</dbReference>
<keyword evidence="3 6" id="KW-0378">Hydrolase</keyword>
<dbReference type="PIRSF" id="PIRSF004749">
    <property type="entry name" value="Pep_def"/>
    <property type="match status" value="1"/>
</dbReference>
<dbReference type="InterPro" id="IPR036821">
    <property type="entry name" value="Peptide_deformylase_sf"/>
</dbReference>
<accession>A0A942YKT1</accession>
<comment type="catalytic activity">
    <reaction evidence="6">
        <text>N-terminal N-formyl-L-methionyl-[peptide] + H2O = N-terminal L-methionyl-[peptide] + formate</text>
        <dbReference type="Rhea" id="RHEA:24420"/>
        <dbReference type="Rhea" id="RHEA-COMP:10639"/>
        <dbReference type="Rhea" id="RHEA-COMP:10640"/>
        <dbReference type="ChEBI" id="CHEBI:15377"/>
        <dbReference type="ChEBI" id="CHEBI:15740"/>
        <dbReference type="ChEBI" id="CHEBI:49298"/>
        <dbReference type="ChEBI" id="CHEBI:64731"/>
        <dbReference type="EC" id="3.5.1.88"/>
    </reaction>
</comment>
<dbReference type="AlphaFoldDB" id="A0A942YKT1"/>
<dbReference type="Pfam" id="PF01327">
    <property type="entry name" value="Pep_deformylase"/>
    <property type="match status" value="1"/>
</dbReference>
<dbReference type="NCBIfam" id="TIGR00079">
    <property type="entry name" value="pept_deformyl"/>
    <property type="match status" value="1"/>
</dbReference>
<dbReference type="GO" id="GO:0042586">
    <property type="term" value="F:peptide deformylase activity"/>
    <property type="evidence" value="ECO:0007669"/>
    <property type="project" value="UniProtKB-UniRule"/>
</dbReference>
<evidence type="ECO:0000313" key="8">
    <source>
        <dbReference type="Proteomes" id="UP000682713"/>
    </source>
</evidence>
<proteinExistence type="inferred from homology"/>
<reference evidence="7 8" key="1">
    <citation type="submission" date="2021-05" db="EMBL/GenBank/DDBJ databases">
        <title>Novel Bacillus species.</title>
        <authorList>
            <person name="Liu G."/>
        </authorList>
    </citation>
    <scope>NUCLEOTIDE SEQUENCE [LARGE SCALE GENOMIC DNA]</scope>
    <source>
        <strain evidence="7 8">FJAT-49732</strain>
    </source>
</reference>
<dbReference type="RefSeq" id="WP_213112769.1">
    <property type="nucleotide sequence ID" value="NZ_JAGYPJ010000001.1"/>
</dbReference>
<dbReference type="SUPFAM" id="SSF56420">
    <property type="entry name" value="Peptide deformylase"/>
    <property type="match status" value="1"/>
</dbReference>
<keyword evidence="2 6" id="KW-0479">Metal-binding</keyword>
<comment type="similarity">
    <text evidence="1 6">Belongs to the polypeptide deformylase family.</text>
</comment>
<evidence type="ECO:0000256" key="5">
    <source>
        <dbReference type="ARBA" id="ARBA00023004"/>
    </source>
</evidence>
<protein>
    <recommendedName>
        <fullName evidence="6">Peptide deformylase</fullName>
        <shortName evidence="6">PDF</shortName>
        <ecNumber evidence="6">3.5.1.88</ecNumber>
    </recommendedName>
    <alternativeName>
        <fullName evidence="6">Polypeptide deformylase</fullName>
    </alternativeName>
</protein>
<comment type="cofactor">
    <cofactor evidence="6">
        <name>Fe(2+)</name>
        <dbReference type="ChEBI" id="CHEBI:29033"/>
    </cofactor>
    <text evidence="6">Binds 1 Fe(2+) ion.</text>
</comment>
<keyword evidence="8" id="KW-1185">Reference proteome</keyword>
<gene>
    <name evidence="6" type="primary">def</name>
    <name evidence="7" type="ORF">KHA93_04465</name>
</gene>
<keyword evidence="4 6" id="KW-0648">Protein biosynthesis</keyword>
<feature type="binding site" evidence="6">
    <location>
        <position position="130"/>
    </location>
    <ligand>
        <name>Fe cation</name>
        <dbReference type="ChEBI" id="CHEBI:24875"/>
    </ligand>
</feature>
<dbReference type="EC" id="3.5.1.88" evidence="6"/>
<dbReference type="CDD" id="cd00487">
    <property type="entry name" value="Pep_deformylase"/>
    <property type="match status" value="1"/>
</dbReference>
<evidence type="ECO:0000256" key="4">
    <source>
        <dbReference type="ARBA" id="ARBA00022917"/>
    </source>
</evidence>
<dbReference type="PANTHER" id="PTHR10458:SF22">
    <property type="entry name" value="PEPTIDE DEFORMYLASE"/>
    <property type="match status" value="1"/>
</dbReference>
<sequence length="159" mass="17952">MLNIVQHPSTILERKCERVTEFGHELHQLLEDMYETMIEADGVGLAAPQVGVSKQIALIELVEEEGRLELINPKIIERSGEQTDIEGCLSFPGLYGTVSRNYTVTIQAMDRNGSNFTLIAEDYLARVIQHELDHLDGVLFTSKIIEYVDEEDLESSEDE</sequence>
<dbReference type="GO" id="GO:0046872">
    <property type="term" value="F:metal ion binding"/>
    <property type="evidence" value="ECO:0007669"/>
    <property type="project" value="UniProtKB-KW"/>
</dbReference>
<evidence type="ECO:0000313" key="7">
    <source>
        <dbReference type="EMBL" id="MBS4198905.1"/>
    </source>
</evidence>
<dbReference type="InterPro" id="IPR023635">
    <property type="entry name" value="Peptide_deformylase"/>
</dbReference>